<keyword evidence="5" id="KW-1185">Reference proteome</keyword>
<dbReference type="PROSITE" id="PS01261">
    <property type="entry name" value="UPF0020"/>
    <property type="match status" value="1"/>
</dbReference>
<feature type="domain" description="Ribosomal RNA large subunit methyltransferase K/L-like methyltransferase" evidence="3">
    <location>
        <begin position="186"/>
        <end position="380"/>
    </location>
</feature>
<keyword evidence="1 4" id="KW-0489">Methyltransferase</keyword>
<dbReference type="InterPro" id="IPR029063">
    <property type="entry name" value="SAM-dependent_MTases_sf"/>
</dbReference>
<dbReference type="PANTHER" id="PTHR47313">
    <property type="entry name" value="RIBOSOMAL RNA LARGE SUBUNIT METHYLTRANSFERASE K/L"/>
    <property type="match status" value="1"/>
</dbReference>
<evidence type="ECO:0000313" key="5">
    <source>
        <dbReference type="Proteomes" id="UP000241769"/>
    </source>
</evidence>
<dbReference type="GO" id="GO:0008990">
    <property type="term" value="F:rRNA (guanine-N2-)-methyltransferase activity"/>
    <property type="evidence" value="ECO:0007669"/>
    <property type="project" value="TreeGrafter"/>
</dbReference>
<evidence type="ECO:0000256" key="1">
    <source>
        <dbReference type="ARBA" id="ARBA00022603"/>
    </source>
</evidence>
<dbReference type="InterPro" id="IPR000241">
    <property type="entry name" value="RlmKL-like_Mtase"/>
</dbReference>
<dbReference type="InterPro" id="IPR053943">
    <property type="entry name" value="RlmKL-like_Mtase_CS"/>
</dbReference>
<reference evidence="4 5" key="1">
    <citation type="journal article" date="2018" name="Genome Biol. Evol.">
        <title>Multiple Roots of Fruiting Body Formation in Amoebozoa.</title>
        <authorList>
            <person name="Hillmann F."/>
            <person name="Forbes G."/>
            <person name="Novohradska S."/>
            <person name="Ferling I."/>
            <person name="Riege K."/>
            <person name="Groth M."/>
            <person name="Westermann M."/>
            <person name="Marz M."/>
            <person name="Spaller T."/>
            <person name="Winckler T."/>
            <person name="Schaap P."/>
            <person name="Glockner G."/>
        </authorList>
    </citation>
    <scope>NUCLEOTIDE SEQUENCE [LARGE SCALE GENOMIC DNA]</scope>
    <source>
        <strain evidence="4 5">Jena</strain>
    </source>
</reference>
<dbReference type="Proteomes" id="UP000241769">
    <property type="component" value="Unassembled WGS sequence"/>
</dbReference>
<dbReference type="CDD" id="cd11715">
    <property type="entry name" value="THUMP_AdoMetMT"/>
    <property type="match status" value="1"/>
</dbReference>
<keyword evidence="2" id="KW-0808">Transferase</keyword>
<dbReference type="OrthoDB" id="416496at2759"/>
<evidence type="ECO:0000259" key="3">
    <source>
        <dbReference type="Pfam" id="PF01170"/>
    </source>
</evidence>
<dbReference type="AlphaFoldDB" id="A0A2P6NJM9"/>
<evidence type="ECO:0000256" key="2">
    <source>
        <dbReference type="ARBA" id="ARBA00022679"/>
    </source>
</evidence>
<dbReference type="Gene3D" id="3.40.50.150">
    <property type="entry name" value="Vaccinia Virus protein VP39"/>
    <property type="match status" value="1"/>
</dbReference>
<comment type="caution">
    <text evidence="4">The sequence shown here is derived from an EMBL/GenBank/DDBJ whole genome shotgun (WGS) entry which is preliminary data.</text>
</comment>
<organism evidence="4 5">
    <name type="scientific">Planoprotostelium fungivorum</name>
    <dbReference type="NCBI Taxonomy" id="1890364"/>
    <lineage>
        <taxon>Eukaryota</taxon>
        <taxon>Amoebozoa</taxon>
        <taxon>Evosea</taxon>
        <taxon>Variosea</taxon>
        <taxon>Cavosteliida</taxon>
        <taxon>Cavosteliaceae</taxon>
        <taxon>Planoprotostelium</taxon>
    </lineage>
</organism>
<proteinExistence type="predicted"/>
<dbReference type="GO" id="GO:0043527">
    <property type="term" value="C:tRNA methyltransferase complex"/>
    <property type="evidence" value="ECO:0007669"/>
    <property type="project" value="UniProtKB-ARBA"/>
</dbReference>
<name>A0A2P6NJM9_9EUKA</name>
<dbReference type="SUPFAM" id="SSF53335">
    <property type="entry name" value="S-adenosyl-L-methionine-dependent methyltransferases"/>
    <property type="match status" value="1"/>
</dbReference>
<dbReference type="Pfam" id="PF01170">
    <property type="entry name" value="UPF0020"/>
    <property type="match status" value="1"/>
</dbReference>
<dbReference type="EMBL" id="MDYQ01000069">
    <property type="protein sequence ID" value="PRP84161.1"/>
    <property type="molecule type" value="Genomic_DNA"/>
</dbReference>
<dbReference type="STRING" id="1890364.A0A2P6NJM9"/>
<protein>
    <submittedName>
        <fullName evidence="4">RNA methylase</fullName>
    </submittedName>
</protein>
<dbReference type="PANTHER" id="PTHR47313:SF1">
    <property type="entry name" value="RIBOSOMAL RNA LARGE SUBUNIT METHYLTRANSFERASE K_L"/>
    <property type="match status" value="1"/>
</dbReference>
<evidence type="ECO:0000313" key="4">
    <source>
        <dbReference type="EMBL" id="PRP84161.1"/>
    </source>
</evidence>
<dbReference type="GO" id="GO:0070043">
    <property type="term" value="F:rRNA (guanine-N7-)-methyltransferase activity"/>
    <property type="evidence" value="ECO:0007669"/>
    <property type="project" value="TreeGrafter"/>
</dbReference>
<sequence length="439" mass="50392">MSTYRLFASVTPNLEHLLHNEITDVIKQCRSVQGNKVRLNIDPYTKGDGGIQISGVSQKELWTLCHTSRLCESLRVRLGQPYQATNFDQLMKGFTKIPWGAYLPFSGYDTILPKIHVTCSKSALYHSGAVSQRLQRHLNDHIFRGAMKQPEQKETDEEEQAPSLHVRIMENRVQISVDASGELMYRRMREAPLRETIAAAILYRVMQEHSGDHSIYLWDPFCGSGTIPLEGLIPSSHLSLTEETGLGMSYDRQLARVHPGTFLPRTRSFAFEKWRTHDRERYGEFIDEQRKAYEKNKETLKQTKDKFVGSDIDPKSIKASRHNANLLKNQTLMEPSLRFETGDFSQIPSDGERKVIVSNLPYGVRIDSKNLLDSFRRFGEMLRSRDDIERVYVLDGSQSFIKESGMLWTTIESFSNRGLPVQLLHMLPEQLQITKSQPQ</sequence>
<gene>
    <name evidence="4" type="ORF">PROFUN_04152</name>
</gene>
<accession>A0A2P6NJM9</accession>
<dbReference type="Gene3D" id="3.30.2130.30">
    <property type="match status" value="1"/>
</dbReference>
<dbReference type="InParanoid" id="A0A2P6NJM9"/>